<dbReference type="InterPro" id="IPR005804">
    <property type="entry name" value="FA_desaturase_dom"/>
</dbReference>
<reference evidence="3 4" key="1">
    <citation type="submission" date="2020-08" db="EMBL/GenBank/DDBJ databases">
        <title>Streptomyces sp. PSKA01 genome sequencing and assembly.</title>
        <authorList>
            <person name="Mandal S."/>
            <person name="Maiti P.K."/>
            <person name="Das P."/>
        </authorList>
    </citation>
    <scope>NUCLEOTIDE SEQUENCE [LARGE SCALE GENOMIC DNA]</scope>
    <source>
        <strain evidence="3 4">PSKA01</strain>
    </source>
</reference>
<dbReference type="AlphaFoldDB" id="A0A7X1J6Z8"/>
<evidence type="ECO:0000259" key="2">
    <source>
        <dbReference type="Pfam" id="PF00487"/>
    </source>
</evidence>
<gene>
    <name evidence="3" type="ORF">H4N64_27995</name>
</gene>
<comment type="caution">
    <text evidence="3">The sequence shown here is derived from an EMBL/GenBank/DDBJ whole genome shotgun (WGS) entry which is preliminary data.</text>
</comment>
<dbReference type="Proteomes" id="UP000584670">
    <property type="component" value="Unassembled WGS sequence"/>
</dbReference>
<proteinExistence type="predicted"/>
<dbReference type="Pfam" id="PF00487">
    <property type="entry name" value="FA_desaturase"/>
    <property type="match status" value="1"/>
</dbReference>
<keyword evidence="4" id="KW-1185">Reference proteome</keyword>
<dbReference type="PANTHER" id="PTHR19353:SF19">
    <property type="entry name" value="DELTA(5) FATTY ACID DESATURASE C-RELATED"/>
    <property type="match status" value="1"/>
</dbReference>
<dbReference type="GO" id="GO:0016020">
    <property type="term" value="C:membrane"/>
    <property type="evidence" value="ECO:0007669"/>
    <property type="project" value="TreeGrafter"/>
</dbReference>
<feature type="compositionally biased region" description="Basic and acidic residues" evidence="1">
    <location>
        <begin position="138"/>
        <end position="150"/>
    </location>
</feature>
<evidence type="ECO:0000256" key="1">
    <source>
        <dbReference type="SAM" id="MobiDB-lite"/>
    </source>
</evidence>
<feature type="domain" description="Fatty acid desaturase" evidence="2">
    <location>
        <begin position="62"/>
        <end position="106"/>
    </location>
</feature>
<feature type="region of interest" description="Disordered" evidence="1">
    <location>
        <begin position="123"/>
        <end position="163"/>
    </location>
</feature>
<sequence length="163" mass="18013">MHVRAFHVDAGRRGGRGALQGPRRRRGVAGLWVGVGLDAIRRVVDQQLTVGEVAAETLPRFHVLSGNLGHQIEHHVFPDLPSNRYAEVAPRVREICAGHGLPYVTRPVLRAVVFQRSTARRRSPDWCDRRASNPAGHDIQHMSPGRERFSARASTMPPGTGRA</sequence>
<organism evidence="3 4">
    <name type="scientific">Streptomyces cupreus</name>
    <dbReference type="NCBI Taxonomy" id="2759956"/>
    <lineage>
        <taxon>Bacteria</taxon>
        <taxon>Bacillati</taxon>
        <taxon>Actinomycetota</taxon>
        <taxon>Actinomycetes</taxon>
        <taxon>Kitasatosporales</taxon>
        <taxon>Streptomycetaceae</taxon>
        <taxon>Streptomyces</taxon>
    </lineage>
</organism>
<protein>
    <submittedName>
        <fullName evidence="3">Fatty acid desaturase</fullName>
    </submittedName>
</protein>
<evidence type="ECO:0000313" key="3">
    <source>
        <dbReference type="EMBL" id="MBC2905353.1"/>
    </source>
</evidence>
<accession>A0A7X1J6Z8</accession>
<dbReference type="EMBL" id="JACMSF010000035">
    <property type="protein sequence ID" value="MBC2905353.1"/>
    <property type="molecule type" value="Genomic_DNA"/>
</dbReference>
<dbReference type="GO" id="GO:0016717">
    <property type="term" value="F:oxidoreductase activity, acting on paired donors, with oxidation of a pair of donors resulting in the reduction of molecular oxygen to two molecules of water"/>
    <property type="evidence" value="ECO:0007669"/>
    <property type="project" value="TreeGrafter"/>
</dbReference>
<dbReference type="PANTHER" id="PTHR19353">
    <property type="entry name" value="FATTY ACID DESATURASE 2"/>
    <property type="match status" value="1"/>
</dbReference>
<evidence type="ECO:0000313" key="4">
    <source>
        <dbReference type="Proteomes" id="UP000584670"/>
    </source>
</evidence>
<name>A0A7X1J6Z8_9ACTN</name>
<dbReference type="InterPro" id="IPR012171">
    <property type="entry name" value="Fatty_acid_desaturase"/>
</dbReference>
<dbReference type="GO" id="GO:0008610">
    <property type="term" value="P:lipid biosynthetic process"/>
    <property type="evidence" value="ECO:0007669"/>
    <property type="project" value="UniProtKB-ARBA"/>
</dbReference>